<dbReference type="GO" id="GO:0000981">
    <property type="term" value="F:DNA-binding transcription factor activity, RNA polymerase II-specific"/>
    <property type="evidence" value="ECO:0007669"/>
    <property type="project" value="InterPro"/>
</dbReference>
<dbReference type="GO" id="GO:0045944">
    <property type="term" value="P:positive regulation of transcription by RNA polymerase II"/>
    <property type="evidence" value="ECO:0007669"/>
    <property type="project" value="InterPro"/>
</dbReference>
<evidence type="ECO:0000256" key="2">
    <source>
        <dbReference type="ARBA" id="ARBA00022723"/>
    </source>
</evidence>
<accession>A0A238C4U6</accession>
<dbReference type="SMART" id="SM00132">
    <property type="entry name" value="LIM"/>
    <property type="match status" value="1"/>
</dbReference>
<dbReference type="PANTHER" id="PTHR24204:SF8">
    <property type="entry name" value="TAILUP, ISOFORM A"/>
    <property type="match status" value="1"/>
</dbReference>
<dbReference type="GO" id="GO:0007409">
    <property type="term" value="P:axonogenesis"/>
    <property type="evidence" value="ECO:0007669"/>
    <property type="project" value="TreeGrafter"/>
</dbReference>
<dbReference type="InterPro" id="IPR047169">
    <property type="entry name" value="ISL1/2-like"/>
</dbReference>
<evidence type="ECO:0000256" key="5">
    <source>
        <dbReference type="PROSITE-ProRule" id="PRU00125"/>
    </source>
</evidence>
<dbReference type="EMBL" id="KZ269977">
    <property type="protein sequence ID" value="OZC12459.1"/>
    <property type="molecule type" value="Genomic_DNA"/>
</dbReference>
<feature type="compositionally biased region" description="Low complexity" evidence="6">
    <location>
        <begin position="93"/>
        <end position="102"/>
    </location>
</feature>
<feature type="region of interest" description="Disordered" evidence="6">
    <location>
        <begin position="43"/>
        <end position="116"/>
    </location>
</feature>
<keyword evidence="4 5" id="KW-0440">LIM domain</keyword>
<feature type="region of interest" description="Disordered" evidence="6">
    <location>
        <begin position="1"/>
        <end position="30"/>
    </location>
</feature>
<feature type="non-terminal residue" evidence="8">
    <location>
        <position position="240"/>
    </location>
</feature>
<evidence type="ECO:0000313" key="9">
    <source>
        <dbReference type="Proteomes" id="UP000242913"/>
    </source>
</evidence>
<dbReference type="AlphaFoldDB" id="A0A238C4U6"/>
<sequence length="240" mass="25693">DTNIHSSTDNNLGVKQREEARCQHQQQLEESIRITQPQKAAAYQLQQSQQGTTVGGNCRTSSSSSNSNNTNNTCNSSGSGGGGGGGGGGGSNSSGHSGFSSGLSDKEIPTTSSGVVPGAPDIGYSGCIMYDQHPSLADSYSLVVATSTDNNRSNDGATIGKIDNNIETQLRSEGQREQQQRCRLCIGCLQEIRDPFVLRVNPDLEFHAGCLKCEQCECYLDETCTAYIRDNKPYCKEDYI</sequence>
<proteinExistence type="predicted"/>
<dbReference type="Pfam" id="PF00412">
    <property type="entry name" value="LIM"/>
    <property type="match status" value="1"/>
</dbReference>
<name>A0A238C4U6_9BILA</name>
<dbReference type="Proteomes" id="UP000242913">
    <property type="component" value="Unassembled WGS sequence"/>
</dbReference>
<evidence type="ECO:0000256" key="1">
    <source>
        <dbReference type="ARBA" id="ARBA00004123"/>
    </source>
</evidence>
<gene>
    <name evidence="8" type="ORF">X798_00090</name>
</gene>
<organism evidence="8 9">
    <name type="scientific">Onchocerca flexuosa</name>
    <dbReference type="NCBI Taxonomy" id="387005"/>
    <lineage>
        <taxon>Eukaryota</taxon>
        <taxon>Metazoa</taxon>
        <taxon>Ecdysozoa</taxon>
        <taxon>Nematoda</taxon>
        <taxon>Chromadorea</taxon>
        <taxon>Rhabditida</taxon>
        <taxon>Spirurina</taxon>
        <taxon>Spiruromorpha</taxon>
        <taxon>Filarioidea</taxon>
        <taxon>Onchocercidae</taxon>
        <taxon>Onchocerca</taxon>
    </lineage>
</organism>
<evidence type="ECO:0000259" key="7">
    <source>
        <dbReference type="PROSITE" id="PS50023"/>
    </source>
</evidence>
<feature type="compositionally biased region" description="Polar residues" evidence="6">
    <location>
        <begin position="1"/>
        <end position="13"/>
    </location>
</feature>
<dbReference type="Gene3D" id="2.10.110.10">
    <property type="entry name" value="Cysteine Rich Protein"/>
    <property type="match status" value="1"/>
</dbReference>
<protein>
    <submittedName>
        <fullName evidence="8">LIM domain protein</fullName>
    </submittedName>
</protein>
<dbReference type="GO" id="GO:0048665">
    <property type="term" value="P:neuron fate specification"/>
    <property type="evidence" value="ECO:0007669"/>
    <property type="project" value="InterPro"/>
</dbReference>
<dbReference type="PROSITE" id="PS50023">
    <property type="entry name" value="LIM_DOMAIN_2"/>
    <property type="match status" value="1"/>
</dbReference>
<keyword evidence="9" id="KW-1185">Reference proteome</keyword>
<feature type="compositionally biased region" description="Low complexity" evidence="6">
    <location>
        <begin position="55"/>
        <end position="77"/>
    </location>
</feature>
<dbReference type="GO" id="GO:0005634">
    <property type="term" value="C:nucleus"/>
    <property type="evidence" value="ECO:0007669"/>
    <property type="project" value="UniProtKB-SubCell"/>
</dbReference>
<feature type="domain" description="LIM zinc-binding" evidence="7">
    <location>
        <begin position="183"/>
        <end position="240"/>
    </location>
</feature>
<dbReference type="PANTHER" id="PTHR24204">
    <property type="entry name" value="INSULIN GENE ENHANCER PROTEIN"/>
    <property type="match status" value="1"/>
</dbReference>
<feature type="compositionally biased region" description="Polar residues" evidence="6">
    <location>
        <begin position="43"/>
        <end position="52"/>
    </location>
</feature>
<feature type="compositionally biased region" description="Gly residues" evidence="6">
    <location>
        <begin position="78"/>
        <end position="92"/>
    </location>
</feature>
<evidence type="ECO:0000313" key="8">
    <source>
        <dbReference type="EMBL" id="OZC12459.1"/>
    </source>
</evidence>
<feature type="non-terminal residue" evidence="8">
    <location>
        <position position="1"/>
    </location>
</feature>
<evidence type="ECO:0000256" key="6">
    <source>
        <dbReference type="SAM" id="MobiDB-lite"/>
    </source>
</evidence>
<dbReference type="GO" id="GO:0046872">
    <property type="term" value="F:metal ion binding"/>
    <property type="evidence" value="ECO:0007669"/>
    <property type="project" value="UniProtKB-KW"/>
</dbReference>
<keyword evidence="3 5" id="KW-0862">Zinc</keyword>
<evidence type="ECO:0000256" key="3">
    <source>
        <dbReference type="ARBA" id="ARBA00022833"/>
    </source>
</evidence>
<keyword evidence="2 5" id="KW-0479">Metal-binding</keyword>
<evidence type="ECO:0000256" key="4">
    <source>
        <dbReference type="ARBA" id="ARBA00023038"/>
    </source>
</evidence>
<reference evidence="8 9" key="1">
    <citation type="submission" date="2015-12" db="EMBL/GenBank/DDBJ databases">
        <title>Draft genome of the nematode, Onchocerca flexuosa.</title>
        <authorList>
            <person name="Mitreva M."/>
        </authorList>
    </citation>
    <scope>NUCLEOTIDE SEQUENCE [LARGE SCALE GENOMIC DNA]</scope>
    <source>
        <strain evidence="8">Red Deer</strain>
    </source>
</reference>
<comment type="subcellular location">
    <subcellularLocation>
        <location evidence="1">Nucleus</location>
    </subcellularLocation>
</comment>
<dbReference type="OrthoDB" id="125004at2759"/>
<dbReference type="InterPro" id="IPR001781">
    <property type="entry name" value="Znf_LIM"/>
</dbReference>